<keyword evidence="2" id="KW-1185">Reference proteome</keyword>
<evidence type="ECO:0000313" key="1">
    <source>
        <dbReference type="EMBL" id="ERT08116.1"/>
    </source>
</evidence>
<comment type="caution">
    <text evidence="1">The sequence shown here is derived from an EMBL/GenBank/DDBJ whole genome shotgun (WGS) entry which is preliminary data.</text>
</comment>
<dbReference type="Pfam" id="PF09549">
    <property type="entry name" value="RE_Bpu10I"/>
    <property type="match status" value="1"/>
</dbReference>
<dbReference type="PATRIC" id="fig|1348334.3.peg.1877"/>
<keyword evidence="1" id="KW-0255">Endonuclease</keyword>
<accession>U7QNY8</accession>
<gene>
    <name evidence="1" type="ORF">M595_1925</name>
</gene>
<keyword evidence="1" id="KW-0540">Nuclease</keyword>
<dbReference type="AlphaFoldDB" id="U7QNY8"/>
<sequence length="290" mass="34179">MLPHGANLSQKENHKTKYKDDISKQYLSEIRIKYQQWHEQNTSLKGPLIEKNNEDQHILECRVNYLNDYKDFIDQQKYAEKFDSRSNLHSTVLEEFMYYLFKDLVSEFSEYALIGKSHSFKDIFFLPSSYRNMLISPQALIERKDHDFAIGVHVDATLQCRGQTEREQDSWDIPAVAVECKTYLDKTMLQDASTAAVQLKNKNPNALYIVVAEWLKLTNAVNLRKYQIDQVYVLRKQKNTDREFRYLETYVKNPIYSDVVIHLFETVREFLSSPSWEGGVNYGLQRGYLI</sequence>
<keyword evidence="1" id="KW-0378">Hydrolase</keyword>
<dbReference type="Proteomes" id="UP000017127">
    <property type="component" value="Unassembled WGS sequence"/>
</dbReference>
<protein>
    <submittedName>
        <fullName evidence="1">Bpu10I restriction endonuclease family protein</fullName>
    </submittedName>
</protein>
<dbReference type="EMBL" id="AUZM01000014">
    <property type="protein sequence ID" value="ERT08116.1"/>
    <property type="molecule type" value="Genomic_DNA"/>
</dbReference>
<organism evidence="1 2">
    <name type="scientific">Lyngbya aestuarii BL J</name>
    <dbReference type="NCBI Taxonomy" id="1348334"/>
    <lineage>
        <taxon>Bacteria</taxon>
        <taxon>Bacillati</taxon>
        <taxon>Cyanobacteriota</taxon>
        <taxon>Cyanophyceae</taxon>
        <taxon>Oscillatoriophycideae</taxon>
        <taxon>Oscillatoriales</taxon>
        <taxon>Microcoleaceae</taxon>
        <taxon>Lyngbya</taxon>
    </lineage>
</organism>
<evidence type="ECO:0000313" key="2">
    <source>
        <dbReference type="Proteomes" id="UP000017127"/>
    </source>
</evidence>
<proteinExistence type="predicted"/>
<name>U7QNY8_9CYAN</name>
<dbReference type="OrthoDB" id="9806531at2"/>
<dbReference type="GO" id="GO:0004519">
    <property type="term" value="F:endonuclease activity"/>
    <property type="evidence" value="ECO:0007669"/>
    <property type="project" value="UniProtKB-KW"/>
</dbReference>
<reference evidence="1 2" key="1">
    <citation type="journal article" date="2013" name="Front. Microbiol.">
        <title>Comparative genomic analyses of the cyanobacterium, Lyngbya aestuarii BL J, a powerful hydrogen producer.</title>
        <authorList>
            <person name="Kothari A."/>
            <person name="Vaughn M."/>
            <person name="Garcia-Pichel F."/>
        </authorList>
    </citation>
    <scope>NUCLEOTIDE SEQUENCE [LARGE SCALE GENOMIC DNA]</scope>
    <source>
        <strain evidence="1 2">BL J</strain>
    </source>
</reference>
<dbReference type="InterPro" id="IPR018577">
    <property type="entry name" value="Restrct_endonuc_II_Bpu10I"/>
</dbReference>
<dbReference type="RefSeq" id="WP_023065706.1">
    <property type="nucleotide sequence ID" value="NZ_AUZM01000014.1"/>
</dbReference>